<organism evidence="2">
    <name type="scientific">Fibrocapsa japonica</name>
    <dbReference type="NCBI Taxonomy" id="94617"/>
    <lineage>
        <taxon>Eukaryota</taxon>
        <taxon>Sar</taxon>
        <taxon>Stramenopiles</taxon>
        <taxon>Ochrophyta</taxon>
        <taxon>Raphidophyceae</taxon>
        <taxon>Chattonellales</taxon>
        <taxon>Chattonellaceae</taxon>
        <taxon>Fibrocapsa</taxon>
    </lineage>
</organism>
<feature type="compositionally biased region" description="Basic and acidic residues" evidence="1">
    <location>
        <begin position="226"/>
        <end position="237"/>
    </location>
</feature>
<dbReference type="PANTHER" id="PTHR13061">
    <property type="entry name" value="DYNACTIN SUBUNIT P25"/>
    <property type="match status" value="1"/>
</dbReference>
<dbReference type="InterPro" id="IPR050484">
    <property type="entry name" value="Transf_Hexapept/Carb_Anhydrase"/>
</dbReference>
<reference evidence="2" key="1">
    <citation type="submission" date="2021-01" db="EMBL/GenBank/DDBJ databases">
        <authorList>
            <person name="Corre E."/>
            <person name="Pelletier E."/>
            <person name="Niang G."/>
            <person name="Scheremetjew M."/>
            <person name="Finn R."/>
            <person name="Kale V."/>
            <person name="Holt S."/>
            <person name="Cochrane G."/>
            <person name="Meng A."/>
            <person name="Brown T."/>
            <person name="Cohen L."/>
        </authorList>
    </citation>
    <scope>NUCLEOTIDE SEQUENCE</scope>
    <source>
        <strain evidence="2">CCMP1661</strain>
    </source>
</reference>
<accession>A0A7S2V1B4</accession>
<dbReference type="AlphaFoldDB" id="A0A7S2V1B4"/>
<sequence>MIKAIGSVFSQAGRALEKAGSSLELNNYCEKLVLSTTNLALANKAPKSVGPAYVAATASIVGDVEVGAGTSVWYGVTVRGDLNKAKIGQQCSLGDNCTVHVDGKYPTTIGNRVIVGPGAMLHGCTIGEECVVGAGATVLDGATLEPGAVLAPGSVLGAGKTLPAGELWAGVPAKSVRNLSGPEREGIVATAAGQEQMAGLYAHEMSKGWFEILDDEDRDWSRRMRDPDDEIDFKPEDPDLVDGQVPGRIFDNKLNTGKV</sequence>
<dbReference type="CDD" id="cd04645">
    <property type="entry name" value="LbH_gamma_CA_like"/>
    <property type="match status" value="1"/>
</dbReference>
<name>A0A7S2V1B4_9STRA</name>
<dbReference type="InterPro" id="IPR047324">
    <property type="entry name" value="LbH_gamma_CA-like"/>
</dbReference>
<evidence type="ECO:0008006" key="3">
    <source>
        <dbReference type="Google" id="ProtNLM"/>
    </source>
</evidence>
<dbReference type="Gene3D" id="2.160.10.10">
    <property type="entry name" value="Hexapeptide repeat proteins"/>
    <property type="match status" value="1"/>
</dbReference>
<dbReference type="SUPFAM" id="SSF51161">
    <property type="entry name" value="Trimeric LpxA-like enzymes"/>
    <property type="match status" value="1"/>
</dbReference>
<dbReference type="InterPro" id="IPR001451">
    <property type="entry name" value="Hexapep"/>
</dbReference>
<dbReference type="PANTHER" id="PTHR13061:SF29">
    <property type="entry name" value="GAMMA CARBONIC ANHYDRASE-LIKE 1, MITOCHONDRIAL-RELATED"/>
    <property type="match status" value="1"/>
</dbReference>
<evidence type="ECO:0000313" key="2">
    <source>
        <dbReference type="EMBL" id="CAD9863189.1"/>
    </source>
</evidence>
<dbReference type="EMBL" id="HBHR01011831">
    <property type="protein sequence ID" value="CAD9863189.1"/>
    <property type="molecule type" value="Transcribed_RNA"/>
</dbReference>
<dbReference type="Pfam" id="PF00132">
    <property type="entry name" value="Hexapep"/>
    <property type="match status" value="1"/>
</dbReference>
<proteinExistence type="predicted"/>
<feature type="region of interest" description="Disordered" evidence="1">
    <location>
        <begin position="226"/>
        <end position="247"/>
    </location>
</feature>
<protein>
    <recommendedName>
        <fullName evidence="3">Gamma carbonic anhydrase</fullName>
    </recommendedName>
</protein>
<gene>
    <name evidence="2" type="ORF">FJAP1339_LOCUS5722</name>
</gene>
<dbReference type="InterPro" id="IPR011004">
    <property type="entry name" value="Trimer_LpxA-like_sf"/>
</dbReference>
<evidence type="ECO:0000256" key="1">
    <source>
        <dbReference type="SAM" id="MobiDB-lite"/>
    </source>
</evidence>